<evidence type="ECO:0000313" key="1">
    <source>
        <dbReference type="EMBL" id="CAI9917942.1"/>
    </source>
</evidence>
<evidence type="ECO:0000313" key="2">
    <source>
        <dbReference type="EMBL" id="CAL6081886.1"/>
    </source>
</evidence>
<organism evidence="1">
    <name type="scientific">Hexamita inflata</name>
    <dbReference type="NCBI Taxonomy" id="28002"/>
    <lineage>
        <taxon>Eukaryota</taxon>
        <taxon>Metamonada</taxon>
        <taxon>Diplomonadida</taxon>
        <taxon>Hexamitidae</taxon>
        <taxon>Hexamitinae</taxon>
        <taxon>Hexamita</taxon>
    </lineage>
</organism>
<accession>A0AA86NDU3</accession>
<keyword evidence="3" id="KW-1185">Reference proteome</keyword>
<dbReference type="EMBL" id="CATOUU010000145">
    <property type="protein sequence ID" value="CAI9917942.1"/>
    <property type="molecule type" value="Genomic_DNA"/>
</dbReference>
<comment type="caution">
    <text evidence="1">The sequence shown here is derived from an EMBL/GenBank/DDBJ whole genome shotgun (WGS) entry which is preliminary data.</text>
</comment>
<reference evidence="1" key="1">
    <citation type="submission" date="2023-06" db="EMBL/GenBank/DDBJ databases">
        <authorList>
            <person name="Kurt Z."/>
        </authorList>
    </citation>
    <scope>NUCLEOTIDE SEQUENCE</scope>
</reference>
<reference evidence="2 3" key="2">
    <citation type="submission" date="2024-07" db="EMBL/GenBank/DDBJ databases">
        <authorList>
            <person name="Akdeniz Z."/>
        </authorList>
    </citation>
    <scope>NUCLEOTIDE SEQUENCE [LARGE SCALE GENOMIC DNA]</scope>
</reference>
<dbReference type="Proteomes" id="UP001642409">
    <property type="component" value="Unassembled WGS sequence"/>
</dbReference>
<protein>
    <submittedName>
        <fullName evidence="2">Hypothetical_protein</fullName>
    </submittedName>
</protein>
<evidence type="ECO:0000313" key="3">
    <source>
        <dbReference type="Proteomes" id="UP001642409"/>
    </source>
</evidence>
<name>A0AA86NDU3_9EUKA</name>
<dbReference type="AlphaFoldDB" id="A0AA86NDU3"/>
<sequence>MIQKQLLYIFTSTETEDNQDNILDSVSTLRYQYFEILLNPESKQLQQKSGICCNLSSRNISSPPDLKALNSVTNSDDLEIASIYIYFNRNRRRSGQYTWFGFTIEILIF</sequence>
<gene>
    <name evidence="1" type="ORF">HINF_LOCUS5587</name>
    <name evidence="2" type="ORF">HINF_LOCUS60678</name>
</gene>
<proteinExistence type="predicted"/>
<dbReference type="EMBL" id="CAXDID020000357">
    <property type="protein sequence ID" value="CAL6081886.1"/>
    <property type="molecule type" value="Genomic_DNA"/>
</dbReference>